<accession>A0A1I3UV20</accession>
<proteinExistence type="predicted"/>
<dbReference type="STRING" id="46223.SAMN05421852_12822"/>
<dbReference type="EMBL" id="FORR01000028">
    <property type="protein sequence ID" value="SFJ86742.1"/>
    <property type="molecule type" value="Genomic_DNA"/>
</dbReference>
<gene>
    <name evidence="1" type="ORF">SAMN05421852_12822</name>
</gene>
<dbReference type="AlphaFoldDB" id="A0A1I3UV20"/>
<dbReference type="Proteomes" id="UP000199545">
    <property type="component" value="Unassembled WGS sequence"/>
</dbReference>
<organism evidence="1 2">
    <name type="scientific">Thermoflavimicrobium dichotomicum</name>
    <dbReference type="NCBI Taxonomy" id="46223"/>
    <lineage>
        <taxon>Bacteria</taxon>
        <taxon>Bacillati</taxon>
        <taxon>Bacillota</taxon>
        <taxon>Bacilli</taxon>
        <taxon>Bacillales</taxon>
        <taxon>Thermoactinomycetaceae</taxon>
        <taxon>Thermoflavimicrobium</taxon>
    </lineage>
</organism>
<evidence type="ECO:0000313" key="2">
    <source>
        <dbReference type="Proteomes" id="UP000199545"/>
    </source>
</evidence>
<sequence>MSVTNPSIPASYQQAVLRWKQGHHVFHVILVTMNTCLEESLRALNQQDWSRLIQLLERLATLYDAATATMKYSSNFSRKYYEEVIRPSMMPPFLKPGFSGKLNREHNVMLDLFQTLRAELKKKEELPLGVEEAWRKLVQSQKRNRKHHGLVCQQFVDDGVSLLQEFYRSQTK</sequence>
<dbReference type="OrthoDB" id="2987626at2"/>
<dbReference type="RefSeq" id="WP_093231630.1">
    <property type="nucleotide sequence ID" value="NZ_FORR01000028.1"/>
</dbReference>
<name>A0A1I3UV20_9BACL</name>
<reference evidence="1 2" key="1">
    <citation type="submission" date="2016-10" db="EMBL/GenBank/DDBJ databases">
        <authorList>
            <person name="de Groot N.N."/>
        </authorList>
    </citation>
    <scope>NUCLEOTIDE SEQUENCE [LARGE SCALE GENOMIC DNA]</scope>
    <source>
        <strain evidence="1 2">DSM 44778</strain>
    </source>
</reference>
<keyword evidence="2" id="KW-1185">Reference proteome</keyword>
<evidence type="ECO:0000313" key="1">
    <source>
        <dbReference type="EMBL" id="SFJ86742.1"/>
    </source>
</evidence>
<protein>
    <submittedName>
        <fullName evidence="1">Uncharacterized protein</fullName>
    </submittedName>
</protein>